<feature type="chain" id="PRO_5004812518" description="Outer membrane protein beta-barrel domain-containing protein" evidence="1">
    <location>
        <begin position="19"/>
        <end position="217"/>
    </location>
</feature>
<dbReference type="InterPro" id="IPR011250">
    <property type="entry name" value="OMP/PagP_B-barrel"/>
</dbReference>
<evidence type="ECO:0000259" key="2">
    <source>
        <dbReference type="Pfam" id="PF13568"/>
    </source>
</evidence>
<dbReference type="Pfam" id="PF13568">
    <property type="entry name" value="OMP_b-brl_2"/>
    <property type="match status" value="1"/>
</dbReference>
<organism evidence="3 4">
    <name type="scientific">Tannerella sp. oral taxon BU063 isolate Cell 2</name>
    <dbReference type="NCBI Taxonomy" id="1411148"/>
    <lineage>
        <taxon>Bacteria</taxon>
        <taxon>Pseudomonadati</taxon>
        <taxon>Bacteroidota</taxon>
        <taxon>Bacteroidia</taxon>
        <taxon>Bacteroidales</taxon>
        <taxon>Tannerellaceae</taxon>
        <taxon>Tannerella</taxon>
    </lineage>
</organism>
<proteinExistence type="predicted"/>
<dbReference type="EMBL" id="AYUF01000350">
    <property type="protein sequence ID" value="ETK02467.1"/>
    <property type="molecule type" value="Genomic_DNA"/>
</dbReference>
<comment type="caution">
    <text evidence="3">The sequence shown here is derived from an EMBL/GenBank/DDBJ whole genome shotgun (WGS) entry which is preliminary data.</text>
</comment>
<dbReference type="InterPro" id="IPR025665">
    <property type="entry name" value="Beta-barrel_OMP_2"/>
</dbReference>
<name>W2C7G8_9BACT</name>
<accession>W2C7G8</accession>
<evidence type="ECO:0000313" key="3">
    <source>
        <dbReference type="EMBL" id="ETK02467.1"/>
    </source>
</evidence>
<dbReference type="SUPFAM" id="SSF56925">
    <property type="entry name" value="OMPA-like"/>
    <property type="match status" value="1"/>
</dbReference>
<evidence type="ECO:0000256" key="1">
    <source>
        <dbReference type="SAM" id="SignalP"/>
    </source>
</evidence>
<keyword evidence="1" id="KW-0732">Signal</keyword>
<protein>
    <recommendedName>
        <fullName evidence="2">Outer membrane protein beta-barrel domain-containing protein</fullName>
    </recommendedName>
</protein>
<dbReference type="Proteomes" id="UP000018837">
    <property type="component" value="Unassembled WGS sequence"/>
</dbReference>
<gene>
    <name evidence="3" type="ORF">N425_04255</name>
</gene>
<dbReference type="PATRIC" id="fig|1411148.3.peg.587"/>
<feature type="signal peptide" evidence="1">
    <location>
        <begin position="1"/>
        <end position="18"/>
    </location>
</feature>
<dbReference type="AlphaFoldDB" id="W2C7G8"/>
<evidence type="ECO:0000313" key="4">
    <source>
        <dbReference type="Proteomes" id="UP000018837"/>
    </source>
</evidence>
<feature type="domain" description="Outer membrane protein beta-barrel" evidence="2">
    <location>
        <begin position="17"/>
        <end position="186"/>
    </location>
</feature>
<reference evidence="3 4" key="1">
    <citation type="submission" date="2013-11" db="EMBL/GenBank/DDBJ databases">
        <title>Single cell genomics of uncultured Tannerella BU063 (oral taxon 286).</title>
        <authorList>
            <person name="Beall C.J."/>
            <person name="Campbell A.G."/>
            <person name="Griffen A.L."/>
            <person name="Podar M."/>
            <person name="Leys E.J."/>
        </authorList>
    </citation>
    <scope>NUCLEOTIDE SEQUENCE [LARGE SCALE GENOMIC DNA]</scope>
    <source>
        <strain evidence="3">Cell 2</strain>
    </source>
</reference>
<sequence length="217" mass="23546">MILLAACAIALGLTHAQAQSPFSFGVKAGVNFSTISRPNLIIHGPGDGLETDQFKMKFIPGYHLGLYGRYNFSPAVGVQAEVLYSMAGYKVTTTLLNGTYIRTQLYYLNVPVLFRYTMPSSGFYAELGPQFGYFLKDNIVGTGHIGTVRGGFSDSGEGQAASLSLEGVVGVGYKLDNGVGFALRYQHEFKTSSNVNRLIPDKAQKRGVQLSVTYDLF</sequence>